<keyword evidence="10" id="KW-1185">Reference proteome</keyword>
<dbReference type="PANTHER" id="PTHR24279:SF120">
    <property type="entry name" value="CYTOCHROME P450"/>
    <property type="match status" value="1"/>
</dbReference>
<keyword evidence="6 8" id="KW-0408">Iron</keyword>
<evidence type="ECO:0000313" key="10">
    <source>
        <dbReference type="Proteomes" id="UP000823941"/>
    </source>
</evidence>
<dbReference type="SUPFAM" id="SSF48264">
    <property type="entry name" value="Cytochrome P450"/>
    <property type="match status" value="1"/>
</dbReference>
<dbReference type="InterPro" id="IPR017972">
    <property type="entry name" value="Cyt_P450_CS"/>
</dbReference>
<evidence type="ECO:0008006" key="11">
    <source>
        <dbReference type="Google" id="ProtNLM"/>
    </source>
</evidence>
<evidence type="ECO:0000256" key="3">
    <source>
        <dbReference type="ARBA" id="ARBA00022617"/>
    </source>
</evidence>
<comment type="caution">
    <text evidence="9">The sequence shown here is derived from an EMBL/GenBank/DDBJ whole genome shotgun (WGS) entry which is preliminary data.</text>
</comment>
<dbReference type="Proteomes" id="UP000823941">
    <property type="component" value="Chromosome 18"/>
</dbReference>
<name>A0ABQ7Q9V0_PLUXY</name>
<dbReference type="Pfam" id="PF00067">
    <property type="entry name" value="p450"/>
    <property type="match status" value="1"/>
</dbReference>
<comment type="similarity">
    <text evidence="2 8">Belongs to the cytochrome P450 family.</text>
</comment>
<dbReference type="PRINTS" id="PR00385">
    <property type="entry name" value="P450"/>
</dbReference>
<keyword evidence="5 8" id="KW-0560">Oxidoreductase</keyword>
<evidence type="ECO:0000256" key="7">
    <source>
        <dbReference type="ARBA" id="ARBA00023033"/>
    </source>
</evidence>
<dbReference type="PRINTS" id="PR00463">
    <property type="entry name" value="EP450I"/>
</dbReference>
<evidence type="ECO:0000256" key="1">
    <source>
        <dbReference type="ARBA" id="ARBA00001971"/>
    </source>
</evidence>
<keyword evidence="4 8" id="KW-0479">Metal-binding</keyword>
<protein>
    <recommendedName>
        <fullName evidence="11">Cytochrome P450</fullName>
    </recommendedName>
</protein>
<evidence type="ECO:0000256" key="8">
    <source>
        <dbReference type="RuleBase" id="RU000461"/>
    </source>
</evidence>
<evidence type="ECO:0000256" key="4">
    <source>
        <dbReference type="ARBA" id="ARBA00022723"/>
    </source>
</evidence>
<keyword evidence="3 8" id="KW-0349">Heme</keyword>
<reference evidence="9 10" key="1">
    <citation type="submission" date="2021-06" db="EMBL/GenBank/DDBJ databases">
        <title>A haploid diamondback moth (Plutella xylostella L.) genome assembly resolves 31 chromosomes and identifies a diamide resistance mutation.</title>
        <authorList>
            <person name="Ward C.M."/>
            <person name="Perry K.D."/>
            <person name="Baker G."/>
            <person name="Powis K."/>
            <person name="Heckel D.G."/>
            <person name="Baxter S.W."/>
        </authorList>
    </citation>
    <scope>NUCLEOTIDE SEQUENCE [LARGE SCALE GENOMIC DNA]</scope>
    <source>
        <strain evidence="9 10">LV</strain>
        <tissue evidence="9">Single pupa</tissue>
    </source>
</reference>
<dbReference type="EMBL" id="JAHIBW010000018">
    <property type="protein sequence ID" value="KAG7302009.1"/>
    <property type="molecule type" value="Genomic_DNA"/>
</dbReference>
<organism evidence="9 10">
    <name type="scientific">Plutella xylostella</name>
    <name type="common">Diamondback moth</name>
    <name type="synonym">Plutella maculipennis</name>
    <dbReference type="NCBI Taxonomy" id="51655"/>
    <lineage>
        <taxon>Eukaryota</taxon>
        <taxon>Metazoa</taxon>
        <taxon>Ecdysozoa</taxon>
        <taxon>Arthropoda</taxon>
        <taxon>Hexapoda</taxon>
        <taxon>Insecta</taxon>
        <taxon>Pterygota</taxon>
        <taxon>Neoptera</taxon>
        <taxon>Endopterygota</taxon>
        <taxon>Lepidoptera</taxon>
        <taxon>Glossata</taxon>
        <taxon>Ditrysia</taxon>
        <taxon>Yponomeutoidea</taxon>
        <taxon>Plutellidae</taxon>
        <taxon>Plutella</taxon>
    </lineage>
</organism>
<dbReference type="InterPro" id="IPR001128">
    <property type="entry name" value="Cyt_P450"/>
</dbReference>
<dbReference type="PANTHER" id="PTHR24279">
    <property type="entry name" value="CYTOCHROME P450"/>
    <property type="match status" value="1"/>
</dbReference>
<dbReference type="InterPro" id="IPR050479">
    <property type="entry name" value="CYP11_CYP27_families"/>
</dbReference>
<proteinExistence type="inferred from homology"/>
<dbReference type="PROSITE" id="PS00086">
    <property type="entry name" value="CYTOCHROME_P450"/>
    <property type="match status" value="1"/>
</dbReference>
<evidence type="ECO:0000313" key="9">
    <source>
        <dbReference type="EMBL" id="KAG7302009.1"/>
    </source>
</evidence>
<dbReference type="CDD" id="cd11054">
    <property type="entry name" value="CYP24A1-like"/>
    <property type="match status" value="1"/>
</dbReference>
<evidence type="ECO:0000256" key="2">
    <source>
        <dbReference type="ARBA" id="ARBA00010617"/>
    </source>
</evidence>
<evidence type="ECO:0000256" key="5">
    <source>
        <dbReference type="ARBA" id="ARBA00023002"/>
    </source>
</evidence>
<accession>A0ABQ7Q9V0</accession>
<dbReference type="Gene3D" id="1.10.630.10">
    <property type="entry name" value="Cytochrome P450"/>
    <property type="match status" value="1"/>
</dbReference>
<dbReference type="InterPro" id="IPR002401">
    <property type="entry name" value="Cyt_P450_E_grp-I"/>
</dbReference>
<dbReference type="InterPro" id="IPR036396">
    <property type="entry name" value="Cyt_P450_sf"/>
</dbReference>
<keyword evidence="7 8" id="KW-0503">Monooxygenase</keyword>
<sequence>MLRLCNVLKLGQLNPTYYRKPFITSSNLTFPTSDKKFKISDETTKNIDLGMSANRVDHMVTSRTVPMMLTNREPIILPFDEVPGPKSLKYLSQVRSYLSDLGTQVTTTCLTFWLNAETLITQRKSLKNLSSLFDEYGPVVRFVSPVGGNIVLLNHPEHIEKVFDVDGEFPVRSALDSLEKYRREHKSLLLSGLYSPHGEEWSRKRLALSAPLHQAISQHVQGMHEITDTFTNKVYNHRNPQDELTKDLYREIHKWAFDNMGLILFSKKFTTLDKEDAYSPQCDDSLLYHSLDKASVAIMRCESGLQLWKLVATPAWRALVKHCTSMDNLIGKRVLELEHDITQSEESGTLINTMLGKEKMSEADVTTVLMDMLLLGVNTISSSMSFLLYFLAKHQSCQKRLYSELEGLYPNFNVTDVKNLKNESPYLQACIKETLRLVPPIPLITRILHKNITLDKYKIPRGTTIVMSTMDAAQKESNFEDAAKFMPERWLAPESKDYHPFASIPFGYGTRKCLGQNIAETMLSLLTVKILQKFKLEYHYGDIHPTRNFITRPNKSLKIRFIDRI</sequence>
<gene>
    <name evidence="9" type="ORF">JYU34_013460</name>
</gene>
<comment type="cofactor">
    <cofactor evidence="1">
        <name>heme</name>
        <dbReference type="ChEBI" id="CHEBI:30413"/>
    </cofactor>
</comment>
<evidence type="ECO:0000256" key="6">
    <source>
        <dbReference type="ARBA" id="ARBA00023004"/>
    </source>
</evidence>